<accession>A0A0J1CZM7</accession>
<dbReference type="Proteomes" id="UP000035963">
    <property type="component" value="Unassembled WGS sequence"/>
</dbReference>
<keyword evidence="4 8" id="KW-0554">One-carbon metabolism</keyword>
<keyword evidence="5 8" id="KW-0521">NADP</keyword>
<keyword evidence="6 8" id="KW-0560">Oxidoreductase</keyword>
<dbReference type="PANTHER" id="PTHR48069:SF3">
    <property type="entry name" value="DIHYDROFOLATE REDUCTASE"/>
    <property type="match status" value="1"/>
</dbReference>
<organism evidence="11 12">
    <name type="scientific">Caballeronia mineralivorans PML1(12)</name>
    <dbReference type="NCBI Taxonomy" id="908627"/>
    <lineage>
        <taxon>Bacteria</taxon>
        <taxon>Pseudomonadati</taxon>
        <taxon>Pseudomonadota</taxon>
        <taxon>Betaproteobacteria</taxon>
        <taxon>Burkholderiales</taxon>
        <taxon>Burkholderiaceae</taxon>
        <taxon>Caballeronia</taxon>
    </lineage>
</organism>
<evidence type="ECO:0000259" key="10">
    <source>
        <dbReference type="PROSITE" id="PS51330"/>
    </source>
</evidence>
<dbReference type="GO" id="GO:0005829">
    <property type="term" value="C:cytosol"/>
    <property type="evidence" value="ECO:0007669"/>
    <property type="project" value="TreeGrafter"/>
</dbReference>
<dbReference type="InterPro" id="IPR001796">
    <property type="entry name" value="DHFR_dom"/>
</dbReference>
<proteinExistence type="inferred from homology"/>
<dbReference type="SUPFAM" id="SSF53597">
    <property type="entry name" value="Dihydrofolate reductase-like"/>
    <property type="match status" value="1"/>
</dbReference>
<comment type="pathway">
    <text evidence="1 8">Cofactor biosynthesis; tetrahydrofolate biosynthesis; 5,6,7,8-tetrahydrofolate from 7,8-dihydrofolate: step 1/1.</text>
</comment>
<dbReference type="GO" id="GO:0050661">
    <property type="term" value="F:NADP binding"/>
    <property type="evidence" value="ECO:0007669"/>
    <property type="project" value="InterPro"/>
</dbReference>
<comment type="caution">
    <text evidence="11">The sequence shown here is derived from an EMBL/GenBank/DDBJ whole genome shotgun (WGS) entry which is preliminary data.</text>
</comment>
<dbReference type="InterPro" id="IPR012259">
    <property type="entry name" value="DHFR"/>
</dbReference>
<evidence type="ECO:0000256" key="5">
    <source>
        <dbReference type="ARBA" id="ARBA00022857"/>
    </source>
</evidence>
<evidence type="ECO:0000313" key="12">
    <source>
        <dbReference type="Proteomes" id="UP000035963"/>
    </source>
</evidence>
<dbReference type="GO" id="GO:0006730">
    <property type="term" value="P:one-carbon metabolic process"/>
    <property type="evidence" value="ECO:0007669"/>
    <property type="project" value="UniProtKB-KW"/>
</dbReference>
<dbReference type="UniPathway" id="UPA00077">
    <property type="reaction ID" value="UER00158"/>
</dbReference>
<dbReference type="InterPro" id="IPR024072">
    <property type="entry name" value="DHFR-like_dom_sf"/>
</dbReference>
<sequence>MLRGKRISMVAAMATNRVIGSANDIPWRVPGEQQRFRLLTERHLVVMGRRTYESIGRPLPNRDVLVLGSQVPVAERVSTCRTLQDAMEVIAHDSREEIFIAGGAQIYRLFLPYADAIYLTEVDLEPAGDTRFPELPSDFHCVEKVDVSAPIRYTFFTYHRVLNPETSGIER</sequence>
<evidence type="ECO:0000256" key="7">
    <source>
        <dbReference type="ARBA" id="ARBA00025067"/>
    </source>
</evidence>
<dbReference type="GO" id="GO:0046655">
    <property type="term" value="P:folic acid metabolic process"/>
    <property type="evidence" value="ECO:0007669"/>
    <property type="project" value="TreeGrafter"/>
</dbReference>
<dbReference type="GO" id="GO:0046452">
    <property type="term" value="P:dihydrofolate metabolic process"/>
    <property type="evidence" value="ECO:0007669"/>
    <property type="project" value="TreeGrafter"/>
</dbReference>
<evidence type="ECO:0000256" key="4">
    <source>
        <dbReference type="ARBA" id="ARBA00022563"/>
    </source>
</evidence>
<dbReference type="PATRIC" id="fig|908627.4.peg.2651"/>
<dbReference type="AlphaFoldDB" id="A0A0J1CZM7"/>
<dbReference type="Pfam" id="PF00186">
    <property type="entry name" value="DHFR_1"/>
    <property type="match status" value="1"/>
</dbReference>
<dbReference type="PROSITE" id="PS00075">
    <property type="entry name" value="DHFR_1"/>
    <property type="match status" value="1"/>
</dbReference>
<dbReference type="EMBL" id="AEJF01000079">
    <property type="protein sequence ID" value="KLU25974.1"/>
    <property type="molecule type" value="Genomic_DNA"/>
</dbReference>
<dbReference type="PIRSF" id="PIRSF000194">
    <property type="entry name" value="DHFR"/>
    <property type="match status" value="1"/>
</dbReference>
<dbReference type="EC" id="1.5.1.3" evidence="3 8"/>
<gene>
    <name evidence="11" type="ORF">EOS_11940</name>
</gene>
<feature type="domain" description="DHFR" evidence="10">
    <location>
        <begin position="6"/>
        <end position="160"/>
    </location>
</feature>
<evidence type="ECO:0000256" key="9">
    <source>
        <dbReference type="RuleBase" id="RU004474"/>
    </source>
</evidence>
<keyword evidence="12" id="KW-1185">Reference proteome</keyword>
<evidence type="ECO:0000256" key="2">
    <source>
        <dbReference type="ARBA" id="ARBA00009539"/>
    </source>
</evidence>
<evidence type="ECO:0000256" key="6">
    <source>
        <dbReference type="ARBA" id="ARBA00023002"/>
    </source>
</evidence>
<dbReference type="InterPro" id="IPR017925">
    <property type="entry name" value="DHFR_CS"/>
</dbReference>
<name>A0A0J1CZM7_9BURK</name>
<evidence type="ECO:0000256" key="8">
    <source>
        <dbReference type="PIRNR" id="PIRNR000194"/>
    </source>
</evidence>
<dbReference type="Gene3D" id="3.40.430.10">
    <property type="entry name" value="Dihydrofolate Reductase, subunit A"/>
    <property type="match status" value="1"/>
</dbReference>
<dbReference type="CDD" id="cd00209">
    <property type="entry name" value="DHFR"/>
    <property type="match status" value="1"/>
</dbReference>
<comment type="function">
    <text evidence="7 8">Key enzyme in folate metabolism. Catalyzes an essential reaction for de novo glycine and purine synthesis, and for DNA precursor synthesis.</text>
</comment>
<reference evidence="11 12" key="1">
    <citation type="journal article" date="2015" name="Genome Announc.">
        <title>Draft Genome Sequence of Burkholderia sp. Strain PML1(12), an Ectomycorrhizosphere-Inhabiting Bacterium with Effective Mineral-Weathering Ability.</title>
        <authorList>
            <person name="Uroz S."/>
            <person name="Oger P."/>
        </authorList>
    </citation>
    <scope>NUCLEOTIDE SEQUENCE [LARGE SCALE GENOMIC DNA]</scope>
    <source>
        <strain evidence="12">PML1(12)</strain>
    </source>
</reference>
<evidence type="ECO:0000313" key="11">
    <source>
        <dbReference type="EMBL" id="KLU25974.1"/>
    </source>
</evidence>
<evidence type="ECO:0000256" key="3">
    <source>
        <dbReference type="ARBA" id="ARBA00012856"/>
    </source>
</evidence>
<evidence type="ECO:0000256" key="1">
    <source>
        <dbReference type="ARBA" id="ARBA00004903"/>
    </source>
</evidence>
<protein>
    <recommendedName>
        <fullName evidence="3 8">Dihydrofolate reductase</fullName>
        <ecNumber evidence="3 8">1.5.1.3</ecNumber>
    </recommendedName>
</protein>
<comment type="similarity">
    <text evidence="2 8 9">Belongs to the dihydrofolate reductase family.</text>
</comment>
<dbReference type="PRINTS" id="PR00070">
    <property type="entry name" value="DHFR"/>
</dbReference>
<dbReference type="PROSITE" id="PS51330">
    <property type="entry name" value="DHFR_2"/>
    <property type="match status" value="1"/>
</dbReference>
<comment type="catalytic activity">
    <reaction evidence="8">
        <text>(6S)-5,6,7,8-tetrahydrofolate + NADP(+) = 7,8-dihydrofolate + NADPH + H(+)</text>
        <dbReference type="Rhea" id="RHEA:15009"/>
        <dbReference type="ChEBI" id="CHEBI:15378"/>
        <dbReference type="ChEBI" id="CHEBI:57451"/>
        <dbReference type="ChEBI" id="CHEBI:57453"/>
        <dbReference type="ChEBI" id="CHEBI:57783"/>
        <dbReference type="ChEBI" id="CHEBI:58349"/>
        <dbReference type="EC" id="1.5.1.3"/>
    </reaction>
</comment>
<dbReference type="GO" id="GO:0046654">
    <property type="term" value="P:tetrahydrofolate biosynthetic process"/>
    <property type="evidence" value="ECO:0007669"/>
    <property type="project" value="UniProtKB-UniPathway"/>
</dbReference>
<dbReference type="PANTHER" id="PTHR48069">
    <property type="entry name" value="DIHYDROFOLATE REDUCTASE"/>
    <property type="match status" value="1"/>
</dbReference>
<dbReference type="OrthoDB" id="9804315at2"/>
<dbReference type="GO" id="GO:0004146">
    <property type="term" value="F:dihydrofolate reductase activity"/>
    <property type="evidence" value="ECO:0007669"/>
    <property type="project" value="UniProtKB-EC"/>
</dbReference>